<protein>
    <recommendedName>
        <fullName evidence="2">Xylose isomerase-like TIM barrel domain-containing protein</fullName>
    </recommendedName>
</protein>
<dbReference type="EMBL" id="NBXA01000004">
    <property type="protein sequence ID" value="RFA15950.1"/>
    <property type="molecule type" value="Genomic_DNA"/>
</dbReference>
<dbReference type="AlphaFoldDB" id="A0A3E0W1T0"/>
<dbReference type="Pfam" id="PF01261">
    <property type="entry name" value="AP_endonuc_2"/>
    <property type="match status" value="1"/>
</dbReference>
<evidence type="ECO:0000313" key="4">
    <source>
        <dbReference type="Proteomes" id="UP000256709"/>
    </source>
</evidence>
<dbReference type="InterPro" id="IPR036237">
    <property type="entry name" value="Xyl_isomerase-like_sf"/>
</dbReference>
<proteinExistence type="predicted"/>
<dbReference type="Proteomes" id="UP000256709">
    <property type="component" value="Unassembled WGS sequence"/>
</dbReference>
<organism evidence="3 4">
    <name type="scientific">Subtercola boreus</name>
    <dbReference type="NCBI Taxonomy" id="120213"/>
    <lineage>
        <taxon>Bacteria</taxon>
        <taxon>Bacillati</taxon>
        <taxon>Actinomycetota</taxon>
        <taxon>Actinomycetes</taxon>
        <taxon>Micrococcales</taxon>
        <taxon>Microbacteriaceae</taxon>
        <taxon>Subtercola</taxon>
    </lineage>
</organism>
<sequence length="332" mass="36784">MNINGIEQGISLYSYNQRYVEQPSYSADTMFEELNKLGVQKFELVGACQFNEYPRPGAGEIDRILAAAEKHHVTPFSYGGYIDFGRITGHTPTDEDFILDLTADLMTARELGAAFVRETNIPNHLLPLAAQLAEYYGVSIGIEVHAPSKPSDAHIQEQLAAFEDIGSDRLGFIPDFGCFIERPTAPGLNQYINNGASPELLEYIIANRHSGISEADLLEQVRAQGGGQAERQAIADFFGFLSFGPADIDGFKTLLGRSLYFHSKFYYISEDLQDPTIPMRPLLEAITASSFQGVLMSEYEGHAFHNDDAQEQLGRHLTLEQNILNDLAPARV</sequence>
<evidence type="ECO:0000313" key="3">
    <source>
        <dbReference type="EMBL" id="RFA15950.1"/>
    </source>
</evidence>
<name>A0A3E0W1T0_9MICO</name>
<keyword evidence="1" id="KW-0119">Carbohydrate metabolism</keyword>
<evidence type="ECO:0000259" key="2">
    <source>
        <dbReference type="Pfam" id="PF01261"/>
    </source>
</evidence>
<dbReference type="Gene3D" id="3.20.20.150">
    <property type="entry name" value="Divalent-metal-dependent TIM barrel enzymes"/>
    <property type="match status" value="1"/>
</dbReference>
<comment type="caution">
    <text evidence="3">The sequence shown here is derived from an EMBL/GenBank/DDBJ whole genome shotgun (WGS) entry which is preliminary data.</text>
</comment>
<dbReference type="SUPFAM" id="SSF51658">
    <property type="entry name" value="Xylose isomerase-like"/>
    <property type="match status" value="1"/>
</dbReference>
<accession>A0A3E0W1T0</accession>
<reference evidence="3 4" key="1">
    <citation type="submission" date="2017-04" db="EMBL/GenBank/DDBJ databases">
        <title>Comparative genome analysis of Subtercola boreus.</title>
        <authorList>
            <person name="Cho Y.-J."/>
            <person name="Cho A."/>
            <person name="Kim O.-S."/>
            <person name="Lee J.-I."/>
        </authorList>
    </citation>
    <scope>NUCLEOTIDE SEQUENCE [LARGE SCALE GENOMIC DNA]</scope>
    <source>
        <strain evidence="3 4">P27444</strain>
    </source>
</reference>
<dbReference type="OrthoDB" id="3520171at2"/>
<dbReference type="RefSeq" id="WP_116281782.1">
    <property type="nucleotide sequence ID" value="NZ_NBXA01000004.1"/>
</dbReference>
<gene>
    <name evidence="3" type="ORF">B7R21_03000</name>
</gene>
<dbReference type="InterPro" id="IPR013022">
    <property type="entry name" value="Xyl_isomerase-like_TIM-brl"/>
</dbReference>
<feature type="domain" description="Xylose isomerase-like TIM barrel" evidence="2">
    <location>
        <begin position="31"/>
        <end position="310"/>
    </location>
</feature>
<evidence type="ECO:0000256" key="1">
    <source>
        <dbReference type="ARBA" id="ARBA00023277"/>
    </source>
</evidence>